<dbReference type="EMBL" id="PQVF01000020">
    <property type="protein sequence ID" value="POY34692.1"/>
    <property type="molecule type" value="Genomic_DNA"/>
</dbReference>
<name>A0A2S4ZXP8_9SPHI</name>
<keyword evidence="2" id="KW-1185">Reference proteome</keyword>
<accession>A0A2S4ZXP8</accession>
<organism evidence="1 2">
    <name type="scientific">Solitalea longa</name>
    <dbReference type="NCBI Taxonomy" id="2079460"/>
    <lineage>
        <taxon>Bacteria</taxon>
        <taxon>Pseudomonadati</taxon>
        <taxon>Bacteroidota</taxon>
        <taxon>Sphingobacteriia</taxon>
        <taxon>Sphingobacteriales</taxon>
        <taxon>Sphingobacteriaceae</taxon>
        <taxon>Solitalea</taxon>
    </lineage>
</organism>
<dbReference type="Proteomes" id="UP000236893">
    <property type="component" value="Unassembled WGS sequence"/>
</dbReference>
<comment type="caution">
    <text evidence="1">The sequence shown here is derived from an EMBL/GenBank/DDBJ whole genome shotgun (WGS) entry which is preliminary data.</text>
</comment>
<gene>
    <name evidence="1" type="ORF">C3K47_18825</name>
</gene>
<evidence type="ECO:0000313" key="2">
    <source>
        <dbReference type="Proteomes" id="UP000236893"/>
    </source>
</evidence>
<protein>
    <submittedName>
        <fullName evidence="1">Uncharacterized protein</fullName>
    </submittedName>
</protein>
<sequence>MQAELKNEIDGIEKFFHEMQQVNIDISKNILTYNGFHSAKLYTVFLQKNYMLFNTNLYVNLSGITDKTERVNYLKNLKRHLTELDEELLQTRDTVVILQSMLIEGKNWRSIIPQLKEMKVNITEDALLKELEEIDILSFIDSQIGYSYKAISLVYDIITLELGVPSSYGLNPVLPTYKLRWKGSMRQLTELFIELQRKEWISTIEDKRIEPAVRNIVSLFDIQRTRLPEEEQEYQSMSEILKGTISELGKRHHQRLYSEHYQPVFNKIKKNKSL</sequence>
<dbReference type="RefSeq" id="WP_103790716.1">
    <property type="nucleotide sequence ID" value="NZ_PQVF01000020.1"/>
</dbReference>
<dbReference type="AlphaFoldDB" id="A0A2S4ZXP8"/>
<dbReference type="OrthoDB" id="1454031at2"/>
<reference evidence="1 2" key="1">
    <citation type="submission" date="2018-01" db="EMBL/GenBank/DDBJ databases">
        <authorList>
            <person name="Gaut B.S."/>
            <person name="Morton B.R."/>
            <person name="Clegg M.T."/>
            <person name="Duvall M.R."/>
        </authorList>
    </citation>
    <scope>NUCLEOTIDE SEQUENCE [LARGE SCALE GENOMIC DNA]</scope>
    <source>
        <strain evidence="1 2">HR-AV</strain>
    </source>
</reference>
<evidence type="ECO:0000313" key="1">
    <source>
        <dbReference type="EMBL" id="POY34692.1"/>
    </source>
</evidence>
<proteinExistence type="predicted"/>